<dbReference type="STRING" id="7227.FBpp0110066"/>
<dbReference type="BioGRID-ORCS" id="4379865">
    <property type="hits" value="0 hits in 1 CRISPR screen"/>
</dbReference>
<reference evidence="4" key="12">
    <citation type="journal article" date="2015" name="G3 (Bethesda)">
        <title>Gene Model Annotations for Drosophila melanogaster: The Rule-Benders.</title>
        <authorList>
            <consortium name="FlyBase Consortium"/>
            <person name="Crosby M.A."/>
            <person name="Gramates L.S."/>
            <person name="Dos Santos G."/>
            <person name="Matthews B.B."/>
            <person name="St Pierre S.E."/>
            <person name="Zhou P."/>
            <person name="Schroeder A.J."/>
            <person name="Falls K."/>
            <person name="Emmert D.B."/>
            <person name="Russo S.M."/>
            <person name="Gelbart W.M."/>
            <person name="null"/>
        </authorList>
    </citation>
    <scope>NUCLEOTIDE SEQUENCE</scope>
</reference>
<evidence type="ECO:0000256" key="1">
    <source>
        <dbReference type="SAM" id="MobiDB-lite"/>
    </source>
</evidence>
<evidence type="ECO:0000256" key="2">
    <source>
        <dbReference type="SAM" id="SignalP"/>
    </source>
</evidence>
<dbReference type="OrthoDB" id="7863498at2759"/>
<reference evidence="4 6" key="1">
    <citation type="journal article" date="2000" name="Science">
        <title>The genome sequence of Drosophila melanogaster.</title>
        <authorList>
            <person name="Adams M.D."/>
            <person name="Celniker S.E."/>
            <person name="Holt R.A."/>
            <person name="Evans C.A."/>
            <person name="Gocayne J.D."/>
            <person name="Amanatides P.G."/>
            <person name="Scherer S.E."/>
            <person name="Li P.W."/>
            <person name="Hoskins R.A."/>
            <person name="Galle R.F."/>
            <person name="George R.A."/>
            <person name="Lewis S.E."/>
            <person name="Richards S."/>
            <person name="Ashburner M."/>
            <person name="Henderson S.N."/>
            <person name="Sutton G.G."/>
            <person name="Wortman J.R."/>
            <person name="Yandell M.D."/>
            <person name="Zhang Q."/>
            <person name="Chen L.X."/>
            <person name="Brandon R.C."/>
            <person name="Rogers Y.H."/>
            <person name="Blazej R.G."/>
            <person name="Champe M."/>
            <person name="Pfeiffer B.D."/>
            <person name="Wan K.H."/>
            <person name="Doyle C."/>
            <person name="Baxter E.G."/>
            <person name="Helt G."/>
            <person name="Nelson C.R."/>
            <person name="Gabor G.L."/>
            <person name="Abril J.F."/>
            <person name="Agbayani A."/>
            <person name="An H.J."/>
            <person name="Andrews-Pfannkoch C."/>
            <person name="Baldwin D."/>
            <person name="Ballew R.M."/>
            <person name="Basu A."/>
            <person name="Baxendale J."/>
            <person name="Bayraktaroglu L."/>
            <person name="Beasley E.M."/>
            <person name="Beeson K.Y."/>
            <person name="Benos P.V."/>
            <person name="Berman B.P."/>
            <person name="Bhandari D."/>
            <person name="Bolshakov S."/>
            <person name="Borkova D."/>
            <person name="Botchan M.R."/>
            <person name="Bouck J."/>
            <person name="Brokstein P."/>
            <person name="Brottier P."/>
            <person name="Burtis K.C."/>
            <person name="Busam D.A."/>
            <person name="Butler H."/>
            <person name="Cadieu E."/>
            <person name="Center A."/>
            <person name="Chandra I."/>
            <person name="Cherry J.M."/>
            <person name="Cawley S."/>
            <person name="Dahlke C."/>
            <person name="Davenport L.B."/>
            <person name="Davies P."/>
            <person name="de Pablos B."/>
            <person name="Delcher A."/>
            <person name="Deng Z."/>
            <person name="Mays A.D."/>
            <person name="Dew I."/>
            <person name="Dietz S.M."/>
            <person name="Dodson K."/>
            <person name="Doup L.E."/>
            <person name="Downes M."/>
            <person name="Dugan-Rocha S."/>
            <person name="Dunkov B.C."/>
            <person name="Dunn P."/>
            <person name="Durbin K.J."/>
            <person name="Evangelista C.C."/>
            <person name="Ferraz C."/>
            <person name="Ferriera S."/>
            <person name="Fleischmann W."/>
            <person name="Fosler C."/>
            <person name="Gabrielian A.E."/>
            <person name="Garg N.S."/>
            <person name="Gelbart W.M."/>
            <person name="Glasser K."/>
            <person name="Glodek A."/>
            <person name="Gong F."/>
            <person name="Gorrell J.H."/>
            <person name="Gu Z."/>
            <person name="Guan P."/>
            <person name="Harris M."/>
            <person name="Harris N.L."/>
            <person name="Harvey D."/>
            <person name="Heiman T.J."/>
            <person name="Hernandez J.R."/>
            <person name="Houck J."/>
            <person name="Hostin D."/>
            <person name="Houston K.A."/>
            <person name="Howland T.J."/>
            <person name="Wei M.H."/>
            <person name="Ibegwam C."/>
            <person name="Jalali M."/>
            <person name="Kalush F."/>
            <person name="Karpen G.H."/>
            <person name="Ke Z."/>
            <person name="Kennison J.A."/>
            <person name="Ketchum K.A."/>
            <person name="Kimmel B.E."/>
            <person name="Kodira C.D."/>
            <person name="Kraft C."/>
            <person name="Kravitz S."/>
            <person name="Kulp D."/>
            <person name="Lai Z."/>
            <person name="Lasko P."/>
            <person name="Lei Y."/>
            <person name="Levitsky A.A."/>
            <person name="Li J."/>
            <person name="Li Z."/>
            <person name="Liang Y."/>
            <person name="Lin X."/>
            <person name="Liu X."/>
            <person name="Mattei B."/>
            <person name="McIntosh T.C."/>
            <person name="McLeod M.P."/>
            <person name="McPherson D."/>
            <person name="Merkulov G."/>
            <person name="Milshina N.V."/>
            <person name="Mobarry C."/>
            <person name="Morris J."/>
            <person name="Moshrefi A."/>
            <person name="Mount S.M."/>
            <person name="Moy M."/>
            <person name="Murphy B."/>
            <person name="Murphy L."/>
            <person name="Muzny D.M."/>
            <person name="Nelson D.L."/>
            <person name="Nelson D.R."/>
            <person name="Nelson K.A."/>
            <person name="Nixon K."/>
            <person name="Nusskern D.R."/>
            <person name="Pacleb J.M."/>
            <person name="Palazzolo M."/>
            <person name="Pittman G.S."/>
            <person name="Pan S."/>
            <person name="Pollard J."/>
            <person name="Puri V."/>
            <person name="Reese M.G."/>
            <person name="Reinert K."/>
            <person name="Remington K."/>
            <person name="Saunders R.D."/>
            <person name="Scheeler F."/>
            <person name="Shen H."/>
            <person name="Shue B.C."/>
            <person name="Siden-Kiamos I."/>
            <person name="Simpson M."/>
            <person name="Skupski M.P."/>
            <person name="Smith T."/>
            <person name="Spier E."/>
            <person name="Spradling A.C."/>
            <person name="Stapleton M."/>
            <person name="Strong R."/>
            <person name="Sun E."/>
            <person name="Svirskas R."/>
            <person name="Tector C."/>
            <person name="Turner R."/>
            <person name="Venter E."/>
            <person name="Wang A.H."/>
            <person name="Wang X."/>
            <person name="Wang Z.Y."/>
            <person name="Wassarman D.A."/>
            <person name="Weinstock G.M."/>
            <person name="Weissenbach J."/>
            <person name="Williams S.M."/>
            <person name="WoodageT"/>
            <person name="Worley K.C."/>
            <person name="Wu D."/>
            <person name="Yang S."/>
            <person name="Yao Q.A."/>
            <person name="Ye J."/>
            <person name="Yeh R.F."/>
            <person name="Zaveri J.S."/>
            <person name="Zhan M."/>
            <person name="Zhang G."/>
            <person name="Zhao Q."/>
            <person name="Zheng L."/>
            <person name="Zheng X.H."/>
            <person name="Zhong F.N."/>
            <person name="Zhong W."/>
            <person name="Zhou X."/>
            <person name="Zhu S."/>
            <person name="Zhu X."/>
            <person name="Smith H.O."/>
            <person name="Gibbs R.A."/>
            <person name="Myers E.W."/>
            <person name="Rubin G.M."/>
            <person name="Venter J.C."/>
        </authorList>
    </citation>
    <scope>NUCLEOTIDE SEQUENCE [LARGE SCALE GENOMIC DNA]</scope>
    <source>
        <strain evidence="6">Berkeley</strain>
    </source>
</reference>
<feature type="signal peptide" evidence="2">
    <location>
        <begin position="1"/>
        <end position="22"/>
    </location>
</feature>
<dbReference type="OMA" id="CGADLWK"/>
<keyword evidence="6" id="KW-1185">Reference proteome</keyword>
<name>Q3HKQ1_DROME</name>
<reference evidence="6" key="3">
    <citation type="journal article" date="2002" name="Genome Biol.">
        <title>Annotation of the Drosophila melanogaster euchromatic genome: a systematic review.</title>
        <authorList>
            <person name="Misra S."/>
            <person name="Crosby M.A."/>
            <person name="Mungall C.J."/>
            <person name="Matthews B.B."/>
            <person name="Campbell K.S."/>
            <person name="Hradecky P."/>
            <person name="Huang Y."/>
            <person name="Kaminker J.S."/>
            <person name="Millburn G.H."/>
            <person name="Prochnik S.E."/>
            <person name="Smith C.D."/>
            <person name="Tupy J.L."/>
            <person name="Whitfied E.J."/>
            <person name="Bayraktaroglu L."/>
            <person name="Berman B.P."/>
            <person name="Bettencourt B.R."/>
            <person name="Celniker S.E."/>
            <person name="de Grey A.D."/>
            <person name="Drysdale R.A."/>
            <person name="Harris N.L."/>
            <person name="Richter J."/>
            <person name="Russo S."/>
            <person name="Schroeder A.J."/>
            <person name="Shu S.Q."/>
            <person name="Stapleton M."/>
            <person name="Yamada C."/>
            <person name="Ashburner M."/>
            <person name="Gelbart W.M."/>
            <person name="Rubin G.M."/>
            <person name="Lewis S.E."/>
        </authorList>
    </citation>
    <scope>GENOME REANNOTATION</scope>
    <source>
        <strain evidence="6">Berkeley</strain>
    </source>
</reference>
<reference evidence="6" key="2">
    <citation type="journal article" date="2002" name="Genome Biol.">
        <title>Finishing a whole-genome shotgun: release 3 of the Drosophila melanogaster euchromatic genome sequence.</title>
        <authorList>
            <person name="Celniker S.E."/>
            <person name="Wheeler D.A."/>
            <person name="Kronmiller B."/>
            <person name="Carlson J.W."/>
            <person name="Halpern A."/>
            <person name="Patel S."/>
            <person name="Adams M."/>
            <person name="Champe M."/>
            <person name="Dugan S.P."/>
            <person name="Frise E."/>
            <person name="Hodgson A."/>
            <person name="George R.A."/>
            <person name="Hoskins R.A."/>
            <person name="Laverty T."/>
            <person name="Muzny D.M."/>
            <person name="Nelson C.R."/>
            <person name="Pacleb J.M."/>
            <person name="Park S."/>
            <person name="Pfeiffer B.D."/>
            <person name="Richards S."/>
            <person name="Sodergren E.J."/>
            <person name="Svirskas R."/>
            <person name="Tabor P.E."/>
            <person name="Wan K."/>
            <person name="Stapleton M."/>
            <person name="Sutton G.G."/>
            <person name="Venter C."/>
            <person name="Weinstock G."/>
            <person name="Scherer S.E."/>
            <person name="Myers E.W."/>
            <person name="Gibbs R.A."/>
            <person name="Rubin G.M."/>
        </authorList>
    </citation>
    <scope>NUCLEOTIDE SEQUENCE [LARGE SCALE GENOMIC DNA]</scope>
    <source>
        <strain evidence="6">Berkeley</strain>
    </source>
</reference>
<reference evidence="4" key="13">
    <citation type="journal article" date="2015" name="Genome Res.">
        <title>The Release 6 reference sequence of the Drosophila melanogaster genome.</title>
        <authorList>
            <person name="Hoskins R.A."/>
            <person name="Carlson J.W."/>
            <person name="Wan K.H."/>
            <person name="Park S."/>
            <person name="Mendez I."/>
            <person name="Galle S.E."/>
            <person name="Booth B.W."/>
            <person name="Pfeiffer B.D."/>
            <person name="George R.A."/>
            <person name="Svirskas R."/>
            <person name="Krzywinski M."/>
            <person name="Schein J."/>
            <person name="Accardo M.C."/>
            <person name="Damia E."/>
            <person name="Messina G."/>
            <person name="Mendez-Lago M."/>
            <person name="de Pablos B."/>
            <person name="Demakova O.V."/>
            <person name="Andreyeva E.N."/>
            <person name="Boldyreva L.V."/>
            <person name="Marra M."/>
            <person name="Carvalho A.B."/>
            <person name="Dimitri P."/>
            <person name="Villasante A."/>
            <person name="Zhimulev I.F."/>
            <person name="Rubin G.M."/>
            <person name="Karpen G.H."/>
            <person name="Celniker S.E."/>
        </authorList>
    </citation>
    <scope>NUCLEOTIDE SEQUENCE</scope>
</reference>
<gene>
    <name evidence="4 5" type="primary">BG642167</name>
    <name evidence="3" type="synonym">1a8</name>
    <name evidence="4" type="synonym">anon-SAGE:Wang-011</name>
    <name evidence="4" type="synonym">BG642167(1a8)</name>
    <name evidence="4" type="synonym">Dmel\CG34103</name>
    <name evidence="4 5" type="ORF">CG34103</name>
    <name evidence="4" type="ORF">Dmel_CG34103</name>
</gene>
<sequence length="106" mass="12190">MSLAVLTFLVLCGFSFQHQAVADCGAETSDLWKDDTDSDEGTCTQASINNDRKEDPFENDPIIRQSKKKVENNDSMNSEVQLPLFQNIIKIFKFIWLVLSVWMNWK</sequence>
<organism evidence="3">
    <name type="scientific">Drosophila melanogaster</name>
    <name type="common">Fruit fly</name>
    <dbReference type="NCBI Taxonomy" id="7227"/>
    <lineage>
        <taxon>Eukaryota</taxon>
        <taxon>Metazoa</taxon>
        <taxon>Ecdysozoa</taxon>
        <taxon>Arthropoda</taxon>
        <taxon>Hexapoda</taxon>
        <taxon>Insecta</taxon>
        <taxon>Pterygota</taxon>
        <taxon>Neoptera</taxon>
        <taxon>Endopterygota</taxon>
        <taxon>Diptera</taxon>
        <taxon>Brachycera</taxon>
        <taxon>Muscomorpha</taxon>
        <taxon>Ephydroidea</taxon>
        <taxon>Drosophilidae</taxon>
        <taxon>Drosophila</taxon>
        <taxon>Sophophora</taxon>
    </lineage>
</organism>
<feature type="region of interest" description="Disordered" evidence="1">
    <location>
        <begin position="30"/>
        <end position="60"/>
    </location>
</feature>
<protein>
    <submittedName>
        <fullName evidence="4">BG642167</fullName>
    </submittedName>
    <submittedName>
        <fullName evidence="3">Male accessory gland protein</fullName>
    </submittedName>
</protein>
<dbReference type="GO" id="GO:0005615">
    <property type="term" value="C:extracellular space"/>
    <property type="evidence" value="ECO:0000255"/>
    <property type="project" value="FlyBase"/>
</dbReference>
<dbReference type="AlphaFoldDB" id="Q3HKQ1"/>
<evidence type="ECO:0000313" key="5">
    <source>
        <dbReference type="FlyBase" id="FBgn0250831"/>
    </source>
</evidence>
<dbReference type="DNASU" id="4379865"/>
<keyword evidence="2" id="KW-0732">Signal</keyword>
<reference evidence="6" key="4">
    <citation type="journal article" date="2002" name="Genome Biol.">
        <title>The transposable elements of the Drosophila melanogaster euchromatin: a genomics perspective.</title>
        <authorList>
            <person name="Kaminker J.S."/>
            <person name="Bergman C.M."/>
            <person name="Kronmiller B."/>
            <person name="Carlson J."/>
            <person name="Svirskas R."/>
            <person name="Patel S."/>
            <person name="Frise E."/>
            <person name="Wheeler D.A."/>
            <person name="Lewis S.E."/>
            <person name="Rubin G.M."/>
            <person name="Ashburner M."/>
            <person name="Celniker S.E."/>
        </authorList>
    </citation>
    <scope>NUCLEOTIDE SEQUENCE [LARGE SCALE GENOMIC DNA]</scope>
    <source>
        <strain evidence="6">Berkeley</strain>
    </source>
</reference>
<reference evidence="4" key="11">
    <citation type="journal article" date="2015" name="G3 (Bethesda)">
        <title>Gene Model Annotations for Drosophila melanogaster: Impact of High-Throughput Data.</title>
        <authorList>
            <consortium name="FlyBase Consortium"/>
            <person name="Matthews B.B."/>
            <person name="Dos Santos G."/>
            <person name="Crosby M.A."/>
            <person name="Emmert D.B."/>
            <person name="St Pierre S.E."/>
            <person name="Gramates L.S."/>
            <person name="Zhou P."/>
            <person name="Schroeder A.J."/>
            <person name="Falls K."/>
            <person name="Strelets V."/>
            <person name="Russo S.M."/>
            <person name="Gelbart W.M."/>
            <person name="null"/>
        </authorList>
    </citation>
    <scope>NUCLEOTIDE SEQUENCE</scope>
</reference>
<reference evidence="4 6" key="7">
    <citation type="journal article" date="2005" name="PLoS Comput. Biol.">
        <title>Combined evidence annotation of transposable elements in genome sequences.</title>
        <authorList>
            <person name="Quesneville H."/>
            <person name="Bergman C.M."/>
            <person name="Andrieu O."/>
            <person name="Autard D."/>
            <person name="Nouaud D."/>
            <person name="Ashburner M."/>
            <person name="Anxolabehere D."/>
        </authorList>
    </citation>
    <scope>NUCLEOTIDE SEQUENCE [LARGE SCALE GENOMIC DNA]</scope>
    <source>
        <strain evidence="6">Berkeley</strain>
    </source>
</reference>
<dbReference type="UCSC" id="CG34103-RA">
    <property type="organism name" value="d. melanogaster"/>
</dbReference>
<proteinExistence type="evidence at transcript level"/>
<reference evidence="4 6" key="5">
    <citation type="journal article" date="2002" name="Genome Biol.">
        <title>Heterochromatic sequences in a Drosophila whole-genome shotgun assembly.</title>
        <authorList>
            <person name="Hoskins R.A."/>
            <person name="Smith C.D."/>
            <person name="Carlson J.W."/>
            <person name="Carvalho A.B."/>
            <person name="Halpern A."/>
            <person name="Kaminker J.S."/>
            <person name="Kennedy C."/>
            <person name="Mungall C.J."/>
            <person name="Sullivan B.A."/>
            <person name="Sutton G.G."/>
            <person name="Yasuhara J.C."/>
            <person name="Wakimoto B.T."/>
            <person name="Myers E.W."/>
            <person name="Celniker S.E."/>
            <person name="Rubin G.M."/>
            <person name="Karpen G.H."/>
        </authorList>
    </citation>
    <scope>NUCLEOTIDE SEQUENCE [LARGE SCALE GENOMIC DNA]</scope>
    <source>
        <strain evidence="6">Berkeley</strain>
    </source>
</reference>
<evidence type="ECO:0000313" key="4">
    <source>
        <dbReference type="EMBL" id="ABI31208.1"/>
    </source>
</evidence>
<dbReference type="VEuPathDB" id="VectorBase:FBgn0250831"/>
<dbReference type="RefSeq" id="NP_001036758.1">
    <property type="nucleotide sequence ID" value="NM_001043293.3"/>
</dbReference>
<dbReference type="HOGENOM" id="CLU_2225911_0_0_1"/>
<feature type="chain" id="PRO_5015097405" evidence="2">
    <location>
        <begin position="23"/>
        <end position="106"/>
    </location>
</feature>
<dbReference type="EMBL" id="DQ231607">
    <property type="protein sequence ID" value="ABA71713.1"/>
    <property type="molecule type" value="mRNA"/>
</dbReference>
<reference evidence="3" key="6">
    <citation type="journal article" date="2005" name="Genetics">
        <title>Cross-species comparison of Drosophila male accessory gland protein genes.</title>
        <authorList>
            <person name="Mueller J.L."/>
            <person name="Ravi Ram K."/>
            <person name="McGraw L.A."/>
            <person name="Bloch Qazi M.C."/>
            <person name="Siggia E.D."/>
            <person name="Clark A.G."/>
            <person name="Aquadro C.F."/>
            <person name="Wolfner M.F."/>
        </authorList>
    </citation>
    <scope>NUCLEOTIDE SEQUENCE</scope>
    <source>
        <strain evidence="3">Canton-S</strain>
    </source>
</reference>
<reference evidence="4 6" key="10">
    <citation type="journal article" date="2007" name="Science">
        <title>Sequence finishing and mapping of Drosophila melanogaster heterochromatin.</title>
        <authorList>
            <person name="Hoskins R.A."/>
            <person name="Carlson J.W."/>
            <person name="Kennedy C."/>
            <person name="Acevedo D."/>
            <person name="Evans-Holm M."/>
            <person name="Frise E."/>
            <person name="Wan K.H."/>
            <person name="Park S."/>
            <person name="Mendez-Lago M."/>
            <person name="Rossi F."/>
            <person name="Villasante A."/>
            <person name="Dimitri P."/>
            <person name="Karpen G.H."/>
            <person name="Celniker S.E."/>
        </authorList>
    </citation>
    <scope>NUCLEOTIDE SEQUENCE [LARGE SCALE GENOMIC DNA]</scope>
    <source>
        <strain evidence="6">Berkeley</strain>
    </source>
</reference>
<dbReference type="FunCoup" id="Q3HKQ1">
    <property type="interactions" value="19"/>
</dbReference>
<dbReference type="EMBL" id="AE014297">
    <property type="protein sequence ID" value="ABI31208.1"/>
    <property type="molecule type" value="Genomic_DNA"/>
</dbReference>
<dbReference type="FlyBase" id="FBgn0250831">
    <property type="gene designation" value="BG642167"/>
</dbReference>
<dbReference type="PaxDb" id="7227-FBpp0110066"/>
<dbReference type="GO" id="GO:0007618">
    <property type="term" value="P:mating"/>
    <property type="evidence" value="ECO:0007007"/>
    <property type="project" value="FlyBase"/>
</dbReference>
<dbReference type="GeneID" id="4379865"/>
<dbReference type="Bgee" id="FBgn0250831">
    <property type="expression patterns" value="Expressed in spermatid in male reproductive gland and 21 other cell types or tissues"/>
</dbReference>
<reference evidence="4" key="14">
    <citation type="submission" date="2023-12" db="EMBL/GenBank/DDBJ databases">
        <authorList>
            <consortium name="FlyBase"/>
        </authorList>
    </citation>
    <scope>NUCLEOTIDE SEQUENCE</scope>
</reference>
<dbReference type="Proteomes" id="UP000000803">
    <property type="component" value="Chromosome 3R"/>
</dbReference>
<accession>Q3HKQ1</accession>
<dbReference type="CTD" id="4379865"/>
<dbReference type="KEGG" id="dme:Dmel_CG34103"/>
<evidence type="ECO:0000313" key="3">
    <source>
        <dbReference type="EMBL" id="ABA71713.1"/>
    </source>
</evidence>
<reference evidence="4" key="15">
    <citation type="submission" date="2024-06" db="EMBL/GenBank/DDBJ databases">
        <title>Drosophila melanogaster release 4 sequence.</title>
        <authorList>
            <consortium name="Berkeley Drosophila Genome Project"/>
            <person name="Celniker S."/>
            <person name="Carlson J."/>
            <person name="Wan K."/>
            <person name="Pfeiffer B."/>
            <person name="Frise E."/>
            <person name="George R."/>
            <person name="Hoskins R."/>
            <person name="Stapleton M."/>
            <person name="Pacleb J."/>
            <person name="Park S."/>
            <person name="Svirskas R."/>
            <person name="Smith E."/>
            <person name="Yu C."/>
            <person name="Rubin G."/>
        </authorList>
    </citation>
    <scope>NUCLEOTIDE SEQUENCE</scope>
</reference>
<dbReference type="AGR" id="FB:FBgn0250831"/>
<reference evidence="4" key="8">
    <citation type="submission" date="2006-08" db="EMBL/GenBank/DDBJ databases">
        <authorList>
            <person name="Celniker S."/>
            <person name="Carlson J."/>
            <person name="Wan K."/>
            <person name="Frise E."/>
            <person name="Hoskins R."/>
            <person name="Park S."/>
            <person name="Svirskas R."/>
            <person name="Rubin G."/>
        </authorList>
    </citation>
    <scope>NUCLEOTIDE SEQUENCE</scope>
</reference>
<dbReference type="ExpressionAtlas" id="Q3HKQ1">
    <property type="expression patterns" value="baseline and differential"/>
</dbReference>
<evidence type="ECO:0000313" key="6">
    <source>
        <dbReference type="Proteomes" id="UP000000803"/>
    </source>
</evidence>
<reference evidence="4 6" key="9">
    <citation type="journal article" date="2007" name="Science">
        <title>The Release 5.1 annotation of Drosophila melanogaster heterochromatin.</title>
        <authorList>
            <person name="Smith C.D."/>
            <person name="Shu S."/>
            <person name="Mungall C.J."/>
            <person name="Karpen G.H."/>
        </authorList>
    </citation>
    <scope>NUCLEOTIDE SEQUENCE [LARGE SCALE GENOMIC DNA]</scope>
    <source>
        <strain evidence="6">Berkeley</strain>
    </source>
</reference>